<protein>
    <submittedName>
        <fullName evidence="2">Unannotated protein</fullName>
    </submittedName>
</protein>
<dbReference type="InterPro" id="IPR050483">
    <property type="entry name" value="CoA-transferase_III_domain"/>
</dbReference>
<gene>
    <name evidence="2" type="ORF">UFOPK3099_02223</name>
</gene>
<dbReference type="EMBL" id="CAFAAV010000207">
    <property type="protein sequence ID" value="CAB4832277.1"/>
    <property type="molecule type" value="Genomic_DNA"/>
</dbReference>
<name>A0A6J7AHF8_9ZZZZ</name>
<dbReference type="PANTHER" id="PTHR48207:SF3">
    <property type="entry name" value="SUCCINATE--HYDROXYMETHYLGLUTARATE COA-TRANSFERASE"/>
    <property type="match status" value="1"/>
</dbReference>
<dbReference type="GO" id="GO:0008410">
    <property type="term" value="F:CoA-transferase activity"/>
    <property type="evidence" value="ECO:0007669"/>
    <property type="project" value="TreeGrafter"/>
</dbReference>
<dbReference type="Gene3D" id="3.30.1540.10">
    <property type="entry name" value="formyl-coa transferase, domain 3"/>
    <property type="match status" value="1"/>
</dbReference>
<dbReference type="Pfam" id="PF02515">
    <property type="entry name" value="CoA_transf_3"/>
    <property type="match status" value="1"/>
</dbReference>
<dbReference type="InterPro" id="IPR003673">
    <property type="entry name" value="CoA-Trfase_fam_III"/>
</dbReference>
<dbReference type="InterPro" id="IPR023606">
    <property type="entry name" value="CoA-Trfase_III_dom_1_sf"/>
</dbReference>
<dbReference type="SUPFAM" id="SSF89796">
    <property type="entry name" value="CoA-transferase family III (CaiB/BaiF)"/>
    <property type="match status" value="1"/>
</dbReference>
<dbReference type="PANTHER" id="PTHR48207">
    <property type="entry name" value="SUCCINATE--HYDROXYMETHYLGLUTARATE COA-TRANSFERASE"/>
    <property type="match status" value="1"/>
</dbReference>
<sequence>MEVEDKERGVVRQPGALVKASTTQAVLKSAPMLDEHRAEILALAAQPAPVAAGVVAAAAVPAPAGLPLAGVTILELATLFAGPHGTTMLTDLGARVIKVEPLVGDRIRNIIQFPESGGAKVMQGKESLAIDLGTDEGKAIVREIASKVDVVMQGYRAGAMRRMGLDYDSVKATNPDVIYVNAPGYGVDGPYGGRPAYAPSIGAATGQPLANVGDTVRESDDLTLAEVQDGARRLSGAASMSNAQADGIAALGVASAIMFGLAARQRGAGGQELFSSMLNTGAHAMSAQAVVYPGCPKEPEVDHELRGLGSLYRIYDAREGYVFLAAMTPGDWERLARALAPYVDVANDERFRTNAGRNAHPKELIAILAEVFTKKTAAEWEAELLPRGIGCVELNMESIERKLNDPAFGAASGYLAPTVHPIFDEHDRIAPYVQFSRSLTQALPGVLAGQHTDALLAEFNGKSPTEINDLAARSVVGR</sequence>
<reference evidence="2" key="1">
    <citation type="submission" date="2020-05" db="EMBL/GenBank/DDBJ databases">
        <authorList>
            <person name="Chiriac C."/>
            <person name="Salcher M."/>
            <person name="Ghai R."/>
            <person name="Kavagutti S V."/>
        </authorList>
    </citation>
    <scope>NUCLEOTIDE SEQUENCE</scope>
</reference>
<proteinExistence type="predicted"/>
<dbReference type="AlphaFoldDB" id="A0A6J7AHF8"/>
<evidence type="ECO:0000313" key="2">
    <source>
        <dbReference type="EMBL" id="CAB4832277.1"/>
    </source>
</evidence>
<keyword evidence="1" id="KW-0808">Transferase</keyword>
<dbReference type="Gene3D" id="3.40.50.10540">
    <property type="entry name" value="Crotonobetainyl-coa:carnitine coa-transferase, domain 1"/>
    <property type="match status" value="1"/>
</dbReference>
<evidence type="ECO:0000256" key="1">
    <source>
        <dbReference type="ARBA" id="ARBA00022679"/>
    </source>
</evidence>
<dbReference type="InterPro" id="IPR044855">
    <property type="entry name" value="CoA-Trfase_III_dom3_sf"/>
</dbReference>
<accession>A0A6J7AHF8</accession>
<organism evidence="2">
    <name type="scientific">freshwater metagenome</name>
    <dbReference type="NCBI Taxonomy" id="449393"/>
    <lineage>
        <taxon>unclassified sequences</taxon>
        <taxon>metagenomes</taxon>
        <taxon>ecological metagenomes</taxon>
    </lineage>
</organism>